<evidence type="ECO:0000313" key="2">
    <source>
        <dbReference type="Proteomes" id="UP000593572"/>
    </source>
</evidence>
<evidence type="ECO:0000313" key="1">
    <source>
        <dbReference type="EMBL" id="MBA0574132.1"/>
    </source>
</evidence>
<reference evidence="1 2" key="1">
    <citation type="journal article" date="2019" name="Genome Biol. Evol.">
        <title>Insights into the evolution of the New World diploid cottons (Gossypium, subgenus Houzingenia) based on genome sequencing.</title>
        <authorList>
            <person name="Grover C.E."/>
            <person name="Arick M.A. 2nd"/>
            <person name="Thrash A."/>
            <person name="Conover J.L."/>
            <person name="Sanders W.S."/>
            <person name="Peterson D.G."/>
            <person name="Frelichowski J.E."/>
            <person name="Scheffler J.A."/>
            <person name="Scheffler B.E."/>
            <person name="Wendel J.F."/>
        </authorList>
    </citation>
    <scope>NUCLEOTIDE SEQUENCE [LARGE SCALE GENOMIC DNA]</scope>
    <source>
        <strain evidence="1">157</strain>
        <tissue evidence="1">Leaf</tissue>
    </source>
</reference>
<sequence length="26" mass="3119">MPTRRHLLRHISSLLMKRLGALFLEE</sequence>
<protein>
    <submittedName>
        <fullName evidence="1">Uncharacterized protein</fullName>
    </submittedName>
</protein>
<organism evidence="1 2">
    <name type="scientific">Gossypium lobatum</name>
    <dbReference type="NCBI Taxonomy" id="34289"/>
    <lineage>
        <taxon>Eukaryota</taxon>
        <taxon>Viridiplantae</taxon>
        <taxon>Streptophyta</taxon>
        <taxon>Embryophyta</taxon>
        <taxon>Tracheophyta</taxon>
        <taxon>Spermatophyta</taxon>
        <taxon>Magnoliopsida</taxon>
        <taxon>eudicotyledons</taxon>
        <taxon>Gunneridae</taxon>
        <taxon>Pentapetalae</taxon>
        <taxon>rosids</taxon>
        <taxon>malvids</taxon>
        <taxon>Malvales</taxon>
        <taxon>Malvaceae</taxon>
        <taxon>Malvoideae</taxon>
        <taxon>Gossypium</taxon>
    </lineage>
</organism>
<dbReference type="Proteomes" id="UP000593572">
    <property type="component" value="Unassembled WGS sequence"/>
</dbReference>
<keyword evidence="2" id="KW-1185">Reference proteome</keyword>
<dbReference type="EMBL" id="JABEZX010000013">
    <property type="protein sequence ID" value="MBA0574132.1"/>
    <property type="molecule type" value="Genomic_DNA"/>
</dbReference>
<accession>A0A7J8NBB1</accession>
<comment type="caution">
    <text evidence="1">The sequence shown here is derived from an EMBL/GenBank/DDBJ whole genome shotgun (WGS) entry which is preliminary data.</text>
</comment>
<name>A0A7J8NBB1_9ROSI</name>
<gene>
    <name evidence="1" type="ORF">Golob_001367</name>
</gene>
<feature type="non-terminal residue" evidence="1">
    <location>
        <position position="26"/>
    </location>
</feature>
<dbReference type="AlphaFoldDB" id="A0A7J8NBB1"/>
<proteinExistence type="predicted"/>